<feature type="transmembrane region" description="Helical" evidence="6">
    <location>
        <begin position="61"/>
        <end position="83"/>
    </location>
</feature>
<feature type="transmembrane region" description="Helical" evidence="6">
    <location>
        <begin position="366"/>
        <end position="387"/>
    </location>
</feature>
<protein>
    <submittedName>
        <fullName evidence="7">Major facilitator superfamily domain-containing protein 7-b</fullName>
    </submittedName>
</protein>
<feature type="transmembrane region" description="Helical" evidence="6">
    <location>
        <begin position="407"/>
        <end position="430"/>
    </location>
</feature>
<dbReference type="InterPro" id="IPR036259">
    <property type="entry name" value="MFS_trans_sf"/>
</dbReference>
<evidence type="ECO:0000313" key="8">
    <source>
        <dbReference type="Proteomes" id="UP000799439"/>
    </source>
</evidence>
<keyword evidence="4 6" id="KW-0472">Membrane</keyword>
<feature type="transmembrane region" description="Helical" evidence="6">
    <location>
        <begin position="302"/>
        <end position="322"/>
    </location>
</feature>
<dbReference type="Gene3D" id="1.20.1250.20">
    <property type="entry name" value="MFS general substrate transporter like domains"/>
    <property type="match status" value="2"/>
</dbReference>
<evidence type="ECO:0000313" key="7">
    <source>
        <dbReference type="EMBL" id="KAF2153907.1"/>
    </source>
</evidence>
<accession>A0A9P4J1T4</accession>
<reference evidence="7" key="1">
    <citation type="journal article" date="2020" name="Stud. Mycol.">
        <title>101 Dothideomycetes genomes: a test case for predicting lifestyles and emergence of pathogens.</title>
        <authorList>
            <person name="Haridas S."/>
            <person name="Albert R."/>
            <person name="Binder M."/>
            <person name="Bloem J."/>
            <person name="Labutti K."/>
            <person name="Salamov A."/>
            <person name="Andreopoulos B."/>
            <person name="Baker S."/>
            <person name="Barry K."/>
            <person name="Bills G."/>
            <person name="Bluhm B."/>
            <person name="Cannon C."/>
            <person name="Castanera R."/>
            <person name="Culley D."/>
            <person name="Daum C."/>
            <person name="Ezra D."/>
            <person name="Gonzalez J."/>
            <person name="Henrissat B."/>
            <person name="Kuo A."/>
            <person name="Liang C."/>
            <person name="Lipzen A."/>
            <person name="Lutzoni F."/>
            <person name="Magnuson J."/>
            <person name="Mondo S."/>
            <person name="Nolan M."/>
            <person name="Ohm R."/>
            <person name="Pangilinan J."/>
            <person name="Park H.-J."/>
            <person name="Ramirez L."/>
            <person name="Alfaro M."/>
            <person name="Sun H."/>
            <person name="Tritt A."/>
            <person name="Yoshinaga Y."/>
            <person name="Zwiers L.-H."/>
            <person name="Turgeon B."/>
            <person name="Goodwin S."/>
            <person name="Spatafora J."/>
            <person name="Crous P."/>
            <person name="Grigoriev I."/>
        </authorList>
    </citation>
    <scope>NUCLEOTIDE SEQUENCE</scope>
    <source>
        <strain evidence="7">CBS 260.36</strain>
    </source>
</reference>
<feature type="transmembrane region" description="Helical" evidence="6">
    <location>
        <begin position="115"/>
        <end position="137"/>
    </location>
</feature>
<dbReference type="InterPro" id="IPR049680">
    <property type="entry name" value="FLVCR1-2_SLC49-like"/>
</dbReference>
<keyword evidence="8" id="KW-1185">Reference proteome</keyword>
<keyword evidence="3 6" id="KW-1133">Transmembrane helix</keyword>
<feature type="transmembrane region" description="Helical" evidence="6">
    <location>
        <begin position="238"/>
        <end position="263"/>
    </location>
</feature>
<name>A0A9P4J1T4_9PEZI</name>
<dbReference type="GO" id="GO:0016020">
    <property type="term" value="C:membrane"/>
    <property type="evidence" value="ECO:0007669"/>
    <property type="project" value="UniProtKB-SubCell"/>
</dbReference>
<comment type="caution">
    <text evidence="7">The sequence shown here is derived from an EMBL/GenBank/DDBJ whole genome shotgun (WGS) entry which is preliminary data.</text>
</comment>
<keyword evidence="2 6" id="KW-0812">Transmembrane</keyword>
<dbReference type="PANTHER" id="PTHR10924:SF6">
    <property type="entry name" value="SOLUTE CARRIER FAMILY 49 MEMBER A3"/>
    <property type="match status" value="1"/>
</dbReference>
<comment type="subcellular location">
    <subcellularLocation>
        <location evidence="1">Membrane</location>
        <topology evidence="1">Multi-pass membrane protein</topology>
    </subcellularLocation>
</comment>
<dbReference type="InterPro" id="IPR011701">
    <property type="entry name" value="MFS"/>
</dbReference>
<evidence type="ECO:0000256" key="6">
    <source>
        <dbReference type="SAM" id="Phobius"/>
    </source>
</evidence>
<feature type="transmembrane region" description="Helical" evidence="6">
    <location>
        <begin position="328"/>
        <end position="354"/>
    </location>
</feature>
<organism evidence="7 8">
    <name type="scientific">Myriangium duriaei CBS 260.36</name>
    <dbReference type="NCBI Taxonomy" id="1168546"/>
    <lineage>
        <taxon>Eukaryota</taxon>
        <taxon>Fungi</taxon>
        <taxon>Dikarya</taxon>
        <taxon>Ascomycota</taxon>
        <taxon>Pezizomycotina</taxon>
        <taxon>Dothideomycetes</taxon>
        <taxon>Dothideomycetidae</taxon>
        <taxon>Myriangiales</taxon>
        <taxon>Myriangiaceae</taxon>
        <taxon>Myriangium</taxon>
    </lineage>
</organism>
<feature type="transmembrane region" description="Helical" evidence="6">
    <location>
        <begin position="275"/>
        <end position="295"/>
    </location>
</feature>
<dbReference type="AlphaFoldDB" id="A0A9P4J1T4"/>
<evidence type="ECO:0000256" key="3">
    <source>
        <dbReference type="ARBA" id="ARBA00022989"/>
    </source>
</evidence>
<feature type="transmembrane region" description="Helical" evidence="6">
    <location>
        <begin position="90"/>
        <end position="109"/>
    </location>
</feature>
<feature type="transmembrane region" description="Helical" evidence="6">
    <location>
        <begin position="23"/>
        <end position="41"/>
    </location>
</feature>
<dbReference type="EMBL" id="ML996084">
    <property type="protein sequence ID" value="KAF2153907.1"/>
    <property type="molecule type" value="Genomic_DNA"/>
</dbReference>
<dbReference type="OrthoDB" id="422206at2759"/>
<dbReference type="SUPFAM" id="SSF103473">
    <property type="entry name" value="MFS general substrate transporter"/>
    <property type="match status" value="1"/>
</dbReference>
<feature type="region of interest" description="Disordered" evidence="5">
    <location>
        <begin position="436"/>
        <end position="456"/>
    </location>
</feature>
<dbReference type="GO" id="GO:0022857">
    <property type="term" value="F:transmembrane transporter activity"/>
    <property type="evidence" value="ECO:0007669"/>
    <property type="project" value="InterPro"/>
</dbReference>
<gene>
    <name evidence="7" type="ORF">K461DRAFT_223286</name>
</gene>
<dbReference type="Pfam" id="PF07690">
    <property type="entry name" value="MFS_1"/>
    <property type="match status" value="1"/>
</dbReference>
<proteinExistence type="predicted"/>
<evidence type="ECO:0000256" key="1">
    <source>
        <dbReference type="ARBA" id="ARBA00004141"/>
    </source>
</evidence>
<sequence length="456" mass="49014">MRPTQQFNVGGDGIHYRVYKRRFFGLVQLALLNIIVSWDWLTFSAASKTSAQFFDVSEAAINWLSTGFMFAFLISCPAVIWVLNRYPPKMAIVIASVLTLVGNWLRYAGARSGQHGSFGLVVFGQVIIGMAQPFVLASPTRYSDAWFSSAGRVSATAVASLANPLGGALGQLIGPMWATGPSQVPNMVLYTSIIASVASIPSFFLPSLPPTPPSPSTSLREARPLLQELRILFKNKHFWFLLLPFSVYVAAFNATSSLLNQIFEPYGFSEDQAGIAGAVLIFVGLACSAIVSPIIDRTKAYLLTLKMLMPLISVCYLILVFIPQTRSFPAVCIVMALIGGASFAVLPCALEYLVEITWPVSPEASSVTAWAGGQLIGGLFVIIMTALKGSFTSKPTHDQPQDTMIRALVLQAVFCLAILPAAMLIGVGMGTEQQRGRLTKDTGATATPAVGEDTTP</sequence>
<dbReference type="PANTHER" id="PTHR10924">
    <property type="entry name" value="MAJOR FACILITATOR SUPERFAMILY PROTEIN-RELATED"/>
    <property type="match status" value="1"/>
</dbReference>
<dbReference type="Proteomes" id="UP000799439">
    <property type="component" value="Unassembled WGS sequence"/>
</dbReference>
<evidence type="ECO:0000256" key="2">
    <source>
        <dbReference type="ARBA" id="ARBA00022692"/>
    </source>
</evidence>
<evidence type="ECO:0000256" key="4">
    <source>
        <dbReference type="ARBA" id="ARBA00023136"/>
    </source>
</evidence>
<evidence type="ECO:0000256" key="5">
    <source>
        <dbReference type="SAM" id="MobiDB-lite"/>
    </source>
</evidence>